<dbReference type="InterPro" id="IPR024079">
    <property type="entry name" value="MetalloPept_cat_dom_sf"/>
</dbReference>
<proteinExistence type="predicted"/>
<accession>A0ABW5DFA5</accession>
<protein>
    <submittedName>
        <fullName evidence="1">Uncharacterized protein</fullName>
    </submittedName>
</protein>
<dbReference type="Proteomes" id="UP001597373">
    <property type="component" value="Unassembled WGS sequence"/>
</dbReference>
<sequence>MTVTFRPKSPWVMQFHFARPTRKGSIRLKSKESRPLDAWQSQRLVDSIYLAIHMVEKTKAALQAYRDGRPERVRRLLRQFFSSDFVDKDRKSFRHLLRTLDEIERGLNSALTLKVFKPEGEFRHTLGYVKVRSLQRRNPSKAKDTDVLLTVNGRKKAFGNIHISDEYLEPSYRLNEIASTIIHEAAHRYAAAQDYDYLKFTRDVVYCTPMPPEMAVRNADNIAEFCRYYCIPTLERRHPLVRTSGRFIGPC</sequence>
<keyword evidence="2" id="KW-1185">Reference proteome</keyword>
<dbReference type="EMBL" id="JBHUIR010000024">
    <property type="protein sequence ID" value="MFD2259763.1"/>
    <property type="molecule type" value="Genomic_DNA"/>
</dbReference>
<comment type="caution">
    <text evidence="1">The sequence shown here is derived from an EMBL/GenBank/DDBJ whole genome shotgun (WGS) entry which is preliminary data.</text>
</comment>
<gene>
    <name evidence="1" type="ORF">ACFSMZ_08285</name>
</gene>
<dbReference type="Gene3D" id="3.40.390.10">
    <property type="entry name" value="Collagenase (Catalytic Domain)"/>
    <property type="match status" value="1"/>
</dbReference>
<reference evidence="2" key="1">
    <citation type="journal article" date="2019" name="Int. J. Syst. Evol. Microbiol.">
        <title>The Global Catalogue of Microorganisms (GCM) 10K type strain sequencing project: providing services to taxonomists for standard genome sequencing and annotation.</title>
        <authorList>
            <consortium name="The Broad Institute Genomics Platform"/>
            <consortium name="The Broad Institute Genome Sequencing Center for Infectious Disease"/>
            <person name="Wu L."/>
            <person name="Ma J."/>
        </authorList>
    </citation>
    <scope>NUCLEOTIDE SEQUENCE [LARGE SCALE GENOMIC DNA]</scope>
    <source>
        <strain evidence="2">KCTC 23707</strain>
    </source>
</reference>
<evidence type="ECO:0000313" key="2">
    <source>
        <dbReference type="Proteomes" id="UP001597373"/>
    </source>
</evidence>
<evidence type="ECO:0000313" key="1">
    <source>
        <dbReference type="EMBL" id="MFD2259763.1"/>
    </source>
</evidence>
<organism evidence="1 2">
    <name type="scientific">Chelativorans composti</name>
    <dbReference type="NCBI Taxonomy" id="768533"/>
    <lineage>
        <taxon>Bacteria</taxon>
        <taxon>Pseudomonadati</taxon>
        <taxon>Pseudomonadota</taxon>
        <taxon>Alphaproteobacteria</taxon>
        <taxon>Hyphomicrobiales</taxon>
        <taxon>Phyllobacteriaceae</taxon>
        <taxon>Chelativorans</taxon>
    </lineage>
</organism>
<dbReference type="RefSeq" id="WP_345099425.1">
    <property type="nucleotide sequence ID" value="NZ_BAABGS010000060.1"/>
</dbReference>
<name>A0ABW5DFA5_9HYPH</name>